<evidence type="ECO:0000313" key="3">
    <source>
        <dbReference type="EMBL" id="GMF31630.1"/>
    </source>
</evidence>
<dbReference type="InterPro" id="IPR036397">
    <property type="entry name" value="RNaseH_sf"/>
</dbReference>
<dbReference type="InterPro" id="IPR012337">
    <property type="entry name" value="RNaseH-like_sf"/>
</dbReference>
<dbReference type="PANTHER" id="PTHR37984:SF5">
    <property type="entry name" value="PROTEIN NYNRIN-LIKE"/>
    <property type="match status" value="1"/>
</dbReference>
<feature type="domain" description="Integrase catalytic" evidence="2">
    <location>
        <begin position="104"/>
        <end position="207"/>
    </location>
</feature>
<dbReference type="Gene3D" id="3.30.420.10">
    <property type="entry name" value="Ribonuclease H-like superfamily/Ribonuclease H"/>
    <property type="match status" value="1"/>
</dbReference>
<dbReference type="Pfam" id="PF17921">
    <property type="entry name" value="Integrase_H2C2"/>
    <property type="match status" value="1"/>
</dbReference>
<dbReference type="Proteomes" id="UP001165121">
    <property type="component" value="Unassembled WGS sequence"/>
</dbReference>
<dbReference type="OrthoDB" id="6764844at2759"/>
<dbReference type="GO" id="GO:0015074">
    <property type="term" value="P:DNA integration"/>
    <property type="evidence" value="ECO:0007669"/>
    <property type="project" value="InterPro"/>
</dbReference>
<dbReference type="GO" id="GO:0003676">
    <property type="term" value="F:nucleic acid binding"/>
    <property type="evidence" value="ECO:0007669"/>
    <property type="project" value="InterPro"/>
</dbReference>
<dbReference type="InterPro" id="IPR041588">
    <property type="entry name" value="Integrase_H2C2"/>
</dbReference>
<dbReference type="AlphaFoldDB" id="A0A9W6X591"/>
<dbReference type="Gene3D" id="1.10.340.70">
    <property type="match status" value="1"/>
</dbReference>
<organism evidence="3 4">
    <name type="scientific">Phytophthora fragariaefolia</name>
    <dbReference type="NCBI Taxonomy" id="1490495"/>
    <lineage>
        <taxon>Eukaryota</taxon>
        <taxon>Sar</taxon>
        <taxon>Stramenopiles</taxon>
        <taxon>Oomycota</taxon>
        <taxon>Peronosporomycetes</taxon>
        <taxon>Peronosporales</taxon>
        <taxon>Peronosporaceae</taxon>
        <taxon>Phytophthora</taxon>
    </lineage>
</organism>
<dbReference type="InterPro" id="IPR001584">
    <property type="entry name" value="Integrase_cat-core"/>
</dbReference>
<feature type="compositionally biased region" description="Basic and acidic residues" evidence="1">
    <location>
        <begin position="311"/>
        <end position="328"/>
    </location>
</feature>
<name>A0A9W6X591_9STRA</name>
<dbReference type="PANTHER" id="PTHR37984">
    <property type="entry name" value="PROTEIN CBG26694"/>
    <property type="match status" value="1"/>
</dbReference>
<evidence type="ECO:0000259" key="2">
    <source>
        <dbReference type="PROSITE" id="PS50994"/>
    </source>
</evidence>
<dbReference type="SUPFAM" id="SSF53098">
    <property type="entry name" value="Ribonuclease H-like"/>
    <property type="match status" value="1"/>
</dbReference>
<comment type="caution">
    <text evidence="3">The sequence shown here is derived from an EMBL/GenBank/DDBJ whole genome shotgun (WGS) entry which is preliminary data.</text>
</comment>
<gene>
    <name evidence="3" type="ORF">Pfra01_000731300</name>
</gene>
<dbReference type="FunFam" id="1.10.340.70:FF:000001">
    <property type="entry name" value="Retrovirus-related Pol polyprotein from transposon gypsy-like Protein"/>
    <property type="match status" value="1"/>
</dbReference>
<reference evidence="3" key="1">
    <citation type="submission" date="2023-04" db="EMBL/GenBank/DDBJ databases">
        <title>Phytophthora fragariaefolia NBRC 109709.</title>
        <authorList>
            <person name="Ichikawa N."/>
            <person name="Sato H."/>
            <person name="Tonouchi N."/>
        </authorList>
    </citation>
    <scope>NUCLEOTIDE SEQUENCE</scope>
    <source>
        <strain evidence="3">NBRC 109709</strain>
    </source>
</reference>
<evidence type="ECO:0000256" key="1">
    <source>
        <dbReference type="SAM" id="MobiDB-lite"/>
    </source>
</evidence>
<dbReference type="EMBL" id="BSXT01000642">
    <property type="protein sequence ID" value="GMF31630.1"/>
    <property type="molecule type" value="Genomic_DNA"/>
</dbReference>
<feature type="compositionally biased region" description="Basic and acidic residues" evidence="1">
    <location>
        <begin position="335"/>
        <end position="344"/>
    </location>
</feature>
<feature type="region of interest" description="Disordered" evidence="1">
    <location>
        <begin position="311"/>
        <end position="344"/>
    </location>
</feature>
<dbReference type="PROSITE" id="PS50994">
    <property type="entry name" value="INTEGRASE"/>
    <property type="match status" value="1"/>
</dbReference>
<sequence length="344" mass="39171">MDQFVLSENEVLYYEGRSRRKRNDEQAEIALRLVVPATMLQEVLQNCHDSLEGGHQDVVRTYQRVKYFWIGLYTDVEKHVGPCPDCISSKCRPHLPGHSPGNTLAKFPFELVSMDLVIPLPISQRGNTALLLFQCSFTGFFIVNTMSNADAPRVAQAFEECVYRRFGAPSLIRHDIDPRFMSEVFQAFAEMMQSKSRATRELSPTSKWAERALREAGNPIGASLLRSLTTTGLGRDRRATCVCYQQPMDTTRKETSFYLVHGWDTRSTLQAMTSSLRRGTAKQSEALAWKCEINRQQEIVLEIDKEYQATEKARRAKEHNESLSRQERATATQNDPKDSPAEPQ</sequence>
<protein>
    <submittedName>
        <fullName evidence="3">Unnamed protein product</fullName>
    </submittedName>
</protein>
<keyword evidence="4" id="KW-1185">Reference proteome</keyword>
<proteinExistence type="predicted"/>
<evidence type="ECO:0000313" key="4">
    <source>
        <dbReference type="Proteomes" id="UP001165121"/>
    </source>
</evidence>
<dbReference type="InterPro" id="IPR050951">
    <property type="entry name" value="Retrovirus_Pol_polyprotein"/>
</dbReference>
<accession>A0A9W6X591</accession>